<keyword evidence="2" id="KW-1185">Reference proteome</keyword>
<gene>
    <name evidence="1" type="ORF">PoB_003263800</name>
</gene>
<comment type="caution">
    <text evidence="1">The sequence shown here is derived from an EMBL/GenBank/DDBJ whole genome shotgun (WGS) entry which is preliminary data.</text>
</comment>
<proteinExistence type="predicted"/>
<dbReference type="EMBL" id="BLXT01003762">
    <property type="protein sequence ID" value="GFO06133.1"/>
    <property type="molecule type" value="Genomic_DNA"/>
</dbReference>
<reference evidence="1 2" key="1">
    <citation type="journal article" date="2021" name="Elife">
        <title>Chloroplast acquisition without the gene transfer in kleptoplastic sea slugs, Plakobranchus ocellatus.</title>
        <authorList>
            <person name="Maeda T."/>
            <person name="Takahashi S."/>
            <person name="Yoshida T."/>
            <person name="Shimamura S."/>
            <person name="Takaki Y."/>
            <person name="Nagai Y."/>
            <person name="Toyoda A."/>
            <person name="Suzuki Y."/>
            <person name="Arimoto A."/>
            <person name="Ishii H."/>
            <person name="Satoh N."/>
            <person name="Nishiyama T."/>
            <person name="Hasebe M."/>
            <person name="Maruyama T."/>
            <person name="Minagawa J."/>
            <person name="Obokata J."/>
            <person name="Shigenobu S."/>
        </authorList>
    </citation>
    <scope>NUCLEOTIDE SEQUENCE [LARGE SCALE GENOMIC DNA]</scope>
</reference>
<dbReference type="Proteomes" id="UP000735302">
    <property type="component" value="Unassembled WGS sequence"/>
</dbReference>
<protein>
    <submittedName>
        <fullName evidence="1">Uncharacterized protein</fullName>
    </submittedName>
</protein>
<organism evidence="1 2">
    <name type="scientific">Plakobranchus ocellatus</name>
    <dbReference type="NCBI Taxonomy" id="259542"/>
    <lineage>
        <taxon>Eukaryota</taxon>
        <taxon>Metazoa</taxon>
        <taxon>Spiralia</taxon>
        <taxon>Lophotrochozoa</taxon>
        <taxon>Mollusca</taxon>
        <taxon>Gastropoda</taxon>
        <taxon>Heterobranchia</taxon>
        <taxon>Euthyneura</taxon>
        <taxon>Panpulmonata</taxon>
        <taxon>Sacoglossa</taxon>
        <taxon>Placobranchoidea</taxon>
        <taxon>Plakobranchidae</taxon>
        <taxon>Plakobranchus</taxon>
    </lineage>
</organism>
<accession>A0AAV4AHW1</accession>
<evidence type="ECO:0000313" key="1">
    <source>
        <dbReference type="EMBL" id="GFO06133.1"/>
    </source>
</evidence>
<dbReference type="AlphaFoldDB" id="A0AAV4AHW1"/>
<name>A0AAV4AHW1_9GAST</name>
<evidence type="ECO:0000313" key="2">
    <source>
        <dbReference type="Proteomes" id="UP000735302"/>
    </source>
</evidence>
<sequence length="94" mass="10146">MPLSLLEAVPLHKSNTETVAGALVNNCSRLGVQEEIDVLATVSANDYRINVKRKENTCTQARWRDTANDEKPTGCGSVQTASLVVVKDDDETSG</sequence>